<dbReference type="AlphaFoldDB" id="A0AA40A315"/>
<gene>
    <name evidence="3" type="ORF">B0H67DRAFT_590109</name>
</gene>
<organism evidence="3 4">
    <name type="scientific">Lasiosphaeris hirsuta</name>
    <dbReference type="NCBI Taxonomy" id="260670"/>
    <lineage>
        <taxon>Eukaryota</taxon>
        <taxon>Fungi</taxon>
        <taxon>Dikarya</taxon>
        <taxon>Ascomycota</taxon>
        <taxon>Pezizomycotina</taxon>
        <taxon>Sordariomycetes</taxon>
        <taxon>Sordariomycetidae</taxon>
        <taxon>Sordariales</taxon>
        <taxon>Lasiosphaeriaceae</taxon>
        <taxon>Lasiosphaeris</taxon>
    </lineage>
</organism>
<evidence type="ECO:0000259" key="2">
    <source>
        <dbReference type="Pfam" id="PF01918"/>
    </source>
</evidence>
<accession>A0AA40A315</accession>
<reference evidence="3" key="1">
    <citation type="submission" date="2023-06" db="EMBL/GenBank/DDBJ databases">
        <title>Genome-scale phylogeny and comparative genomics of the fungal order Sordariales.</title>
        <authorList>
            <consortium name="Lawrence Berkeley National Laboratory"/>
            <person name="Hensen N."/>
            <person name="Bonometti L."/>
            <person name="Westerberg I."/>
            <person name="Brannstrom I.O."/>
            <person name="Guillou S."/>
            <person name="Cros-Aarteil S."/>
            <person name="Calhoun S."/>
            <person name="Haridas S."/>
            <person name="Kuo A."/>
            <person name="Mondo S."/>
            <person name="Pangilinan J."/>
            <person name="Riley R."/>
            <person name="Labutti K."/>
            <person name="Andreopoulos B."/>
            <person name="Lipzen A."/>
            <person name="Chen C."/>
            <person name="Yanf M."/>
            <person name="Daum C."/>
            <person name="Ng V."/>
            <person name="Clum A."/>
            <person name="Steindorff A."/>
            <person name="Ohm R."/>
            <person name="Martin F."/>
            <person name="Silar P."/>
            <person name="Natvig D."/>
            <person name="Lalanne C."/>
            <person name="Gautier V."/>
            <person name="Ament-Velasquez S.L."/>
            <person name="Kruys A."/>
            <person name="Hutchinson M.I."/>
            <person name="Powell A.J."/>
            <person name="Barry K."/>
            <person name="Miller A.N."/>
            <person name="Grigoriev I.V."/>
            <person name="Debuchy R."/>
            <person name="Gladieux P."/>
            <person name="Thoren M.H."/>
            <person name="Johannesson H."/>
        </authorList>
    </citation>
    <scope>NUCLEOTIDE SEQUENCE</scope>
    <source>
        <strain evidence="3">SMH4607-1</strain>
    </source>
</reference>
<proteinExistence type="predicted"/>
<name>A0AA40A315_9PEZI</name>
<dbReference type="InterPro" id="IPR002775">
    <property type="entry name" value="DNA/RNA-bd_Alba-like"/>
</dbReference>
<evidence type="ECO:0000256" key="1">
    <source>
        <dbReference type="SAM" id="MobiDB-lite"/>
    </source>
</evidence>
<evidence type="ECO:0000313" key="4">
    <source>
        <dbReference type="Proteomes" id="UP001172102"/>
    </source>
</evidence>
<dbReference type="GO" id="GO:0003676">
    <property type="term" value="F:nucleic acid binding"/>
    <property type="evidence" value="ECO:0007669"/>
    <property type="project" value="InterPro"/>
</dbReference>
<dbReference type="Proteomes" id="UP001172102">
    <property type="component" value="Unassembled WGS sequence"/>
</dbReference>
<dbReference type="Pfam" id="PF01918">
    <property type="entry name" value="Alba"/>
    <property type="match status" value="1"/>
</dbReference>
<sequence length="238" mass="27022">MATPQTTRFQATASSKRKHAGEIEAQISKKHRVGADPVPSPSHYFLLYEPLLLKLRPSYEINTMSVMPSTRINKHVDKALEHLGRFSAWDQSVLPGVVFFSAKLNASNKLITISELVRRRIGESEQKWFQYNVLSETECDEATVEEPSVVEDTYMAVDDGTEVLECDSDAGDYFETTKTTIYERAVQPVKVKHKSYMSVFFSRVPLDELKTLPNIVLQTNEDRIDLLRKKNMGFASKA</sequence>
<comment type="caution">
    <text evidence="3">The sequence shown here is derived from an EMBL/GenBank/DDBJ whole genome shotgun (WGS) entry which is preliminary data.</text>
</comment>
<keyword evidence="4" id="KW-1185">Reference proteome</keyword>
<feature type="compositionally biased region" description="Polar residues" evidence="1">
    <location>
        <begin position="1"/>
        <end position="14"/>
    </location>
</feature>
<protein>
    <recommendedName>
        <fullName evidence="2">DNA/RNA-binding protein Alba-like domain-containing protein</fullName>
    </recommendedName>
</protein>
<evidence type="ECO:0000313" key="3">
    <source>
        <dbReference type="EMBL" id="KAK0708368.1"/>
    </source>
</evidence>
<feature type="domain" description="DNA/RNA-binding protein Alba-like" evidence="2">
    <location>
        <begin position="62"/>
        <end position="137"/>
    </location>
</feature>
<dbReference type="EMBL" id="JAUKUA010000006">
    <property type="protein sequence ID" value="KAK0708368.1"/>
    <property type="molecule type" value="Genomic_DNA"/>
</dbReference>
<feature type="region of interest" description="Disordered" evidence="1">
    <location>
        <begin position="1"/>
        <end position="20"/>
    </location>
</feature>